<evidence type="ECO:0000313" key="1">
    <source>
        <dbReference type="EMBL" id="EQC52974.1"/>
    </source>
</evidence>
<dbReference type="GO" id="GO:0005762">
    <property type="term" value="C:mitochondrial large ribosomal subunit"/>
    <property type="evidence" value="ECO:0007669"/>
    <property type="project" value="InterPro"/>
</dbReference>
<dbReference type="GO" id="GO:0032543">
    <property type="term" value="P:mitochondrial translation"/>
    <property type="evidence" value="ECO:0007669"/>
    <property type="project" value="InterPro"/>
</dbReference>
<dbReference type="JaponicusDB" id="SJAG_05573">
    <property type="gene designation" value="tam9"/>
</dbReference>
<name>T0T6D1_SCHJY</name>
<sequence length="81" mass="9229">MRVSLCRLAVKRVSVPMIFRQSVVLANGASFTFNSTFPRGSIASTKDVTNQPLYNPRTGLAKAIYAEESRVNRFKRRYQMK</sequence>
<dbReference type="PANTHER" id="PTHR28174:SF1">
    <property type="entry name" value="LARGE RIBOSOMAL SUBUNIT PROTEIN BL31M"/>
    <property type="match status" value="1"/>
</dbReference>
<dbReference type="GeneID" id="22831080"/>
<reference evidence="1 3" key="1">
    <citation type="journal article" date="2011" name="Science">
        <title>Comparative functional genomics of the fission yeasts.</title>
        <authorList>
            <person name="Rhind N."/>
            <person name="Chen Z."/>
            <person name="Yassour M."/>
            <person name="Thompson D.A."/>
            <person name="Haas B.J."/>
            <person name="Habib N."/>
            <person name="Wapinski I."/>
            <person name="Roy S."/>
            <person name="Lin M.F."/>
            <person name="Heiman D.I."/>
            <person name="Young S.K."/>
            <person name="Furuya K."/>
            <person name="Guo Y."/>
            <person name="Pidoux A."/>
            <person name="Chen H.M."/>
            <person name="Robbertse B."/>
            <person name="Goldberg J.M."/>
            <person name="Aoki K."/>
            <person name="Bayne E.H."/>
            <person name="Berlin A.M."/>
            <person name="Desjardins C.A."/>
            <person name="Dobbs E."/>
            <person name="Dukaj L."/>
            <person name="Fan L."/>
            <person name="FitzGerald M.G."/>
            <person name="French C."/>
            <person name="Gujja S."/>
            <person name="Hansen K."/>
            <person name="Keifenheim D."/>
            <person name="Levin J.Z."/>
            <person name="Mosher R.A."/>
            <person name="Mueller C.A."/>
            <person name="Pfiffner J."/>
            <person name="Priest M."/>
            <person name="Russ C."/>
            <person name="Smialowska A."/>
            <person name="Swoboda P."/>
            <person name="Sykes S.M."/>
            <person name="Vaughn M."/>
            <person name="Vengrova S."/>
            <person name="Yoder R."/>
            <person name="Zeng Q."/>
            <person name="Allshire R."/>
            <person name="Baulcombe D."/>
            <person name="Birren B.W."/>
            <person name="Brown W."/>
            <person name="Ekwall K."/>
            <person name="Kellis M."/>
            <person name="Leatherwood J."/>
            <person name="Levin H."/>
            <person name="Margalit H."/>
            <person name="Martienssen R."/>
            <person name="Nieduszynski C.A."/>
            <person name="Spatafora J.W."/>
            <person name="Friedman N."/>
            <person name="Dalgaard J.Z."/>
            <person name="Baumann P."/>
            <person name="Niki H."/>
            <person name="Regev A."/>
            <person name="Nusbaum C."/>
        </authorList>
    </citation>
    <scope>NUCLEOTIDE SEQUENCE [LARGE SCALE GENOMIC DNA]</scope>
    <source>
        <strain evidence="3">yFS275 / FY16936</strain>
    </source>
</reference>
<gene>
    <name evidence="2" type="primary">tam9</name>
    <name evidence="1" type="ORF">SJAG_05573</name>
</gene>
<evidence type="ECO:0000313" key="3">
    <source>
        <dbReference type="Proteomes" id="UP000001744"/>
    </source>
</evidence>
<protein>
    <submittedName>
        <fullName evidence="1">Uncharacterized protein</fullName>
    </submittedName>
</protein>
<dbReference type="AlphaFoldDB" id="T0T6D1"/>
<dbReference type="PANTHER" id="PTHR28174">
    <property type="entry name" value="54S RIBOSOMAL PROTEIN L36, MITOCHONDRIAL"/>
    <property type="match status" value="1"/>
</dbReference>
<evidence type="ECO:0000313" key="2">
    <source>
        <dbReference type="JaponicusDB" id="SJAG_05573"/>
    </source>
</evidence>
<dbReference type="InterPro" id="IPR034600">
    <property type="entry name" value="Ribosomal_bL31m"/>
</dbReference>
<dbReference type="RefSeq" id="XP_011049042.1">
    <property type="nucleotide sequence ID" value="XM_011050740.1"/>
</dbReference>
<keyword evidence="3" id="KW-1185">Reference proteome</keyword>
<dbReference type="EMBL" id="KE651168">
    <property type="protein sequence ID" value="EQC52974.1"/>
    <property type="molecule type" value="Genomic_DNA"/>
</dbReference>
<dbReference type="OrthoDB" id="5587740at2759"/>
<dbReference type="Gene3D" id="6.20.130.10">
    <property type="match status" value="1"/>
</dbReference>
<dbReference type="HOGENOM" id="CLU_2499159_0_0_1"/>
<accession>T0T6D1</accession>
<organism evidence="1 3">
    <name type="scientific">Schizosaccharomyces japonicus (strain yFS275 / FY16936)</name>
    <name type="common">Fission yeast</name>
    <dbReference type="NCBI Taxonomy" id="402676"/>
    <lineage>
        <taxon>Eukaryota</taxon>
        <taxon>Fungi</taxon>
        <taxon>Dikarya</taxon>
        <taxon>Ascomycota</taxon>
        <taxon>Taphrinomycotina</taxon>
        <taxon>Schizosaccharomycetes</taxon>
        <taxon>Schizosaccharomycetales</taxon>
        <taxon>Schizosaccharomycetaceae</taxon>
        <taxon>Schizosaccharomyces</taxon>
    </lineage>
</organism>
<dbReference type="STRING" id="402676.T0T6D1"/>
<proteinExistence type="predicted"/>
<dbReference type="OMA" id="ITNMPLN"/>
<dbReference type="GO" id="GO:0003735">
    <property type="term" value="F:structural constituent of ribosome"/>
    <property type="evidence" value="ECO:0007669"/>
    <property type="project" value="InterPro"/>
</dbReference>
<dbReference type="Proteomes" id="UP000001744">
    <property type="component" value="Unassembled WGS sequence"/>
</dbReference>
<dbReference type="VEuPathDB" id="FungiDB:SJAG_05573"/>
<dbReference type="eggNOG" id="ENOG502RIRT">
    <property type="taxonomic scope" value="Eukaryota"/>
</dbReference>